<keyword evidence="2" id="KW-1185">Reference proteome</keyword>
<reference evidence="1" key="1">
    <citation type="submission" date="2021-01" db="EMBL/GenBank/DDBJ databases">
        <title>Phytophthora aleatoria, a newly-described species from Pinus radiata is distinct from Phytophthora cactorum isolates based on comparative genomics.</title>
        <authorList>
            <person name="Mcdougal R."/>
            <person name="Panda P."/>
            <person name="Williams N."/>
            <person name="Studholme D.J."/>
        </authorList>
    </citation>
    <scope>NUCLEOTIDE SEQUENCE</scope>
    <source>
        <strain evidence="1">NZFS 4037</strain>
    </source>
</reference>
<dbReference type="EMBL" id="JAENGY010001647">
    <property type="protein sequence ID" value="KAG6947848.1"/>
    <property type="molecule type" value="Genomic_DNA"/>
</dbReference>
<gene>
    <name evidence="1" type="ORF">JG688_00015370</name>
</gene>
<organism evidence="1 2">
    <name type="scientific">Phytophthora aleatoria</name>
    <dbReference type="NCBI Taxonomy" id="2496075"/>
    <lineage>
        <taxon>Eukaryota</taxon>
        <taxon>Sar</taxon>
        <taxon>Stramenopiles</taxon>
        <taxon>Oomycota</taxon>
        <taxon>Peronosporomycetes</taxon>
        <taxon>Peronosporales</taxon>
        <taxon>Peronosporaceae</taxon>
        <taxon>Phytophthora</taxon>
    </lineage>
</organism>
<sequence length="190" mass="20603">MVSPDPAVTYIITIKAGRVTDKVLEKVNLLLVPNRAERKATPAAHPVECARNILRVMKTVIETLLGWDQQARAPKRGGGLFGVVRAFGAAAEAQLAGDLHVHIAVWLQGFPPISDNYRDTIQTNASFRSRVISLVDCVLCTKPPYLEGKRRCPCCSTDDVPEPVTLGIDAFRRPAPGVTLPTTPFCSICG</sequence>
<proteinExistence type="predicted"/>
<accession>A0A8J5IK28</accession>
<name>A0A8J5IK28_9STRA</name>
<comment type="caution">
    <text evidence="1">The sequence shown here is derived from an EMBL/GenBank/DDBJ whole genome shotgun (WGS) entry which is preliminary data.</text>
</comment>
<evidence type="ECO:0000313" key="2">
    <source>
        <dbReference type="Proteomes" id="UP000709295"/>
    </source>
</evidence>
<evidence type="ECO:0008006" key="3">
    <source>
        <dbReference type="Google" id="ProtNLM"/>
    </source>
</evidence>
<protein>
    <recommendedName>
        <fullName evidence="3">Helitron helicase-like domain-containing protein</fullName>
    </recommendedName>
</protein>
<dbReference type="Proteomes" id="UP000709295">
    <property type="component" value="Unassembled WGS sequence"/>
</dbReference>
<dbReference type="AlphaFoldDB" id="A0A8J5IK28"/>
<evidence type="ECO:0000313" key="1">
    <source>
        <dbReference type="EMBL" id="KAG6947848.1"/>
    </source>
</evidence>